<gene>
    <name evidence="18" type="ORF">ucyna2_00922</name>
</gene>
<sequence length="510" mass="56595">MAQNVNKIKDHVELFHQPEYKELFANKKQFEGMPTAEKVKEVAEWTKSWEYREKNFAREALTVNPAKGCQPLGALLAAVGFEGTLPFVHGSQGCVSYFRTHLTRHFKEPVSAVSSSMTENAAVFGGLSNMVDGLQNAYALYKPKMIAVCTTCMAEVIGDDLGSFIGNARVDGVIPADLPIPFAHTPSFVGSHVNGYDHMMKSILTTLGEGKKGNKNGKINFMPGFETYMGNLRELKKLIAALGVNGTILSDTEMYLDSPNLGEFSMYHEGTSLEDAADACNAEATISLQAYTTPKTLAYMGKKWGQKTCVHRPWGIKATDEFLMTLSQLTGNPIPKELEIERGRAVDAMTDTQAWLHGKTAAVFGDPDTVMGLLQFMLEMGIEPVHILVHNSNDNFEEEARDLLASSPYGQQATVWGYKDLWHLRSLLFTEPVDFMIGNSYGKYLERDTEIPLIRIGYPIFDRHHLHRYSTIGYGGAINLLNWIANGVLDALDRRTDIAGETDISFDLVR</sequence>
<dbReference type="STRING" id="1527444.ucyna2_00922"/>
<evidence type="ECO:0000256" key="12">
    <source>
        <dbReference type="ARBA" id="ARBA00023231"/>
    </source>
</evidence>
<comment type="function">
    <text evidence="1 15">This molybdenum-iron protein is part of the nitrogenase complex that catalyzes the key enzymatic reactions in nitrogen fixation.</text>
</comment>
<evidence type="ECO:0000256" key="2">
    <source>
        <dbReference type="ARBA" id="ARBA00011002"/>
    </source>
</evidence>
<dbReference type="GO" id="GO:0016612">
    <property type="term" value="C:molybdenum-iron nitrogenase complex"/>
    <property type="evidence" value="ECO:0007669"/>
    <property type="project" value="InterPro"/>
</dbReference>
<accession>A0A086CGI3</accession>
<dbReference type="PANTHER" id="PTHR33712:SF7">
    <property type="entry name" value="LIGHT-INDEPENDENT PROTOCHLOROPHYLLIDE REDUCTASE SUBUNIT B"/>
    <property type="match status" value="1"/>
</dbReference>
<dbReference type="GO" id="GO:0016163">
    <property type="term" value="F:nitrogenase activity"/>
    <property type="evidence" value="ECO:0007669"/>
    <property type="project" value="UniProtKB-EC"/>
</dbReference>
<evidence type="ECO:0000259" key="17">
    <source>
        <dbReference type="Pfam" id="PF11844"/>
    </source>
</evidence>
<dbReference type="eggNOG" id="COG2710">
    <property type="taxonomic scope" value="Bacteria"/>
</dbReference>
<dbReference type="InterPro" id="IPR005976">
    <property type="entry name" value="Nase_Mo-Fe_CF_bsu"/>
</dbReference>
<dbReference type="EC" id="1.18.6.1" evidence="4 15"/>
<keyword evidence="12 14" id="KW-0535">Nitrogen fixation</keyword>
<dbReference type="PROSITE" id="PS00090">
    <property type="entry name" value="NITROGENASE_1_2"/>
    <property type="match status" value="1"/>
</dbReference>
<dbReference type="NCBIfam" id="TIGR01286">
    <property type="entry name" value="nifK"/>
    <property type="match status" value="1"/>
</dbReference>
<comment type="catalytic activity">
    <reaction evidence="13 15">
        <text>N2 + 8 reduced [2Fe-2S]-[ferredoxin] + 16 ATP + 16 H2O = H2 + 8 oxidized [2Fe-2S]-[ferredoxin] + 2 NH4(+) + 16 ADP + 16 phosphate + 6 H(+)</text>
        <dbReference type="Rhea" id="RHEA:21448"/>
        <dbReference type="Rhea" id="RHEA-COMP:10000"/>
        <dbReference type="Rhea" id="RHEA-COMP:10001"/>
        <dbReference type="ChEBI" id="CHEBI:15377"/>
        <dbReference type="ChEBI" id="CHEBI:15378"/>
        <dbReference type="ChEBI" id="CHEBI:17997"/>
        <dbReference type="ChEBI" id="CHEBI:18276"/>
        <dbReference type="ChEBI" id="CHEBI:28938"/>
        <dbReference type="ChEBI" id="CHEBI:30616"/>
        <dbReference type="ChEBI" id="CHEBI:33737"/>
        <dbReference type="ChEBI" id="CHEBI:33738"/>
        <dbReference type="ChEBI" id="CHEBI:43474"/>
        <dbReference type="ChEBI" id="CHEBI:456216"/>
        <dbReference type="EC" id="1.18.6.1"/>
    </reaction>
</comment>
<dbReference type="InterPro" id="IPR024564">
    <property type="entry name" value="Nase_Mo-Fe_CF_bsu_N"/>
</dbReference>
<evidence type="ECO:0000256" key="3">
    <source>
        <dbReference type="ARBA" id="ARBA00011462"/>
    </source>
</evidence>
<evidence type="ECO:0000256" key="1">
    <source>
        <dbReference type="ARBA" id="ARBA00002621"/>
    </source>
</evidence>
<keyword evidence="6 15" id="KW-0479">Metal-binding</keyword>
<dbReference type="InterPro" id="IPR000510">
    <property type="entry name" value="Nase/OxRdtase_comp1"/>
</dbReference>
<feature type="domain" description="Nitrogenase/oxidoreductase component 1" evidence="16">
    <location>
        <begin position="69"/>
        <end position="488"/>
    </location>
</feature>
<dbReference type="CDD" id="cd01974">
    <property type="entry name" value="Nitrogenase_MoFe_beta"/>
    <property type="match status" value="1"/>
</dbReference>
<dbReference type="Proteomes" id="UP000028922">
    <property type="component" value="Unassembled WGS sequence"/>
</dbReference>
<proteinExistence type="inferred from homology"/>
<dbReference type="Gene3D" id="3.40.50.1980">
    <property type="entry name" value="Nitrogenase molybdenum iron protein domain"/>
    <property type="match status" value="3"/>
</dbReference>
<evidence type="ECO:0000256" key="15">
    <source>
        <dbReference type="RuleBase" id="RU364127"/>
    </source>
</evidence>
<reference evidence="18 19" key="1">
    <citation type="submission" date="2014-08" db="EMBL/GenBank/DDBJ databases">
        <title>Comparative genomics reveals surprising divergence of two closely related strains of uncultivated UCYN-A cyanobacteria.</title>
        <authorList>
            <person name="Bombar D."/>
            <person name="Heller P."/>
            <person name="Sanchez-Baracaldo P."/>
            <person name="Carter B.J."/>
            <person name="Zert J.P."/>
        </authorList>
    </citation>
    <scope>NUCLEOTIDE SEQUENCE [LARGE SCALE GENOMIC DNA]</scope>
</reference>
<dbReference type="AlphaFoldDB" id="A0A086CGI3"/>
<dbReference type="GO" id="GO:0046872">
    <property type="term" value="F:metal ion binding"/>
    <property type="evidence" value="ECO:0007669"/>
    <property type="project" value="UniProtKB-KW"/>
</dbReference>
<keyword evidence="9 15" id="KW-0560">Oxidoreductase</keyword>
<dbReference type="SUPFAM" id="SSF53807">
    <property type="entry name" value="Helical backbone' metal receptor"/>
    <property type="match status" value="1"/>
</dbReference>
<keyword evidence="8 15" id="KW-0067">ATP-binding</keyword>
<dbReference type="GO" id="GO:0051536">
    <property type="term" value="F:iron-sulfur cluster binding"/>
    <property type="evidence" value="ECO:0007669"/>
    <property type="project" value="UniProtKB-KW"/>
</dbReference>
<evidence type="ECO:0000256" key="14">
    <source>
        <dbReference type="RuleBase" id="RU004021"/>
    </source>
</evidence>
<dbReference type="GO" id="GO:0005524">
    <property type="term" value="F:ATP binding"/>
    <property type="evidence" value="ECO:0007669"/>
    <property type="project" value="UniProtKB-KW"/>
</dbReference>
<keyword evidence="10 15" id="KW-0408">Iron</keyword>
<evidence type="ECO:0000256" key="4">
    <source>
        <dbReference type="ARBA" id="ARBA00012773"/>
    </source>
</evidence>
<name>A0A086CGI3_9CHRO</name>
<dbReference type="Pfam" id="PF11844">
    <property type="entry name" value="DUF3364"/>
    <property type="match status" value="1"/>
</dbReference>
<evidence type="ECO:0000256" key="5">
    <source>
        <dbReference type="ARBA" id="ARBA00014775"/>
    </source>
</evidence>
<evidence type="ECO:0000313" key="19">
    <source>
        <dbReference type="Proteomes" id="UP000028922"/>
    </source>
</evidence>
<dbReference type="PROSITE" id="PS00699">
    <property type="entry name" value="NITROGENASE_1_1"/>
    <property type="match status" value="1"/>
</dbReference>
<evidence type="ECO:0000313" key="18">
    <source>
        <dbReference type="EMBL" id="KFF41297.1"/>
    </source>
</evidence>
<evidence type="ECO:0000256" key="8">
    <source>
        <dbReference type="ARBA" id="ARBA00022840"/>
    </source>
</evidence>
<dbReference type="PATRIC" id="fig|1527444.3.peg.875"/>
<evidence type="ECO:0000256" key="10">
    <source>
        <dbReference type="ARBA" id="ARBA00023004"/>
    </source>
</evidence>
<feature type="domain" description="Nitrogenase molybdenum-iron protein beta chain N-terminal" evidence="17">
    <location>
        <begin position="1"/>
        <end position="55"/>
    </location>
</feature>
<comment type="cofactor">
    <cofactor evidence="15">
        <name>[8Fe-7S] cluster</name>
        <dbReference type="ChEBI" id="CHEBI:21143"/>
    </cofactor>
    <text evidence="15">Binds 1 [8Fe-7S] cluster per heterodimer.</text>
</comment>
<comment type="caution">
    <text evidence="18">The sequence shown here is derived from an EMBL/GenBank/DDBJ whole genome shotgun (WGS) entry which is preliminary data.</text>
</comment>
<evidence type="ECO:0000259" key="16">
    <source>
        <dbReference type="Pfam" id="PF00148"/>
    </source>
</evidence>
<evidence type="ECO:0000256" key="11">
    <source>
        <dbReference type="ARBA" id="ARBA00023014"/>
    </source>
</evidence>
<comment type="subunit">
    <text evidence="3 15">Tetramer of two alpha and two beta chains. Forms complex with the iron protein (nitrogenase component 2).</text>
</comment>
<dbReference type="InterPro" id="IPR000318">
    <property type="entry name" value="Nase_comp1_CS"/>
</dbReference>
<dbReference type="PANTHER" id="PTHR33712">
    <property type="entry name" value="LIGHT-INDEPENDENT PROTOCHLOROPHYLLIDE REDUCTASE SUBUNIT B"/>
    <property type="match status" value="1"/>
</dbReference>
<evidence type="ECO:0000256" key="9">
    <source>
        <dbReference type="ARBA" id="ARBA00023002"/>
    </source>
</evidence>
<keyword evidence="7 15" id="KW-0547">Nucleotide-binding</keyword>
<comment type="similarity">
    <text evidence="2 14">Belongs to the NifD/NifK/NifE/NifN family.</text>
</comment>
<dbReference type="Pfam" id="PF00148">
    <property type="entry name" value="Oxidored_nitro"/>
    <property type="match status" value="1"/>
</dbReference>
<dbReference type="InterPro" id="IPR050152">
    <property type="entry name" value="ChlB/BchB/BchZ"/>
</dbReference>
<keyword evidence="11 15" id="KW-0411">Iron-sulfur</keyword>
<evidence type="ECO:0000256" key="13">
    <source>
        <dbReference type="ARBA" id="ARBA00047967"/>
    </source>
</evidence>
<dbReference type="Gene3D" id="1.20.89.10">
    <property type="entry name" value="Nitrogenase Molybdenum-iron Protein, subunit B, domain 4"/>
    <property type="match status" value="1"/>
</dbReference>
<evidence type="ECO:0000256" key="6">
    <source>
        <dbReference type="ARBA" id="ARBA00022723"/>
    </source>
</evidence>
<dbReference type="EMBL" id="JPSP01000010">
    <property type="protein sequence ID" value="KFF41297.1"/>
    <property type="molecule type" value="Genomic_DNA"/>
</dbReference>
<protein>
    <recommendedName>
        <fullName evidence="5 15">Nitrogenase molybdenum-iron protein beta chain</fullName>
        <ecNumber evidence="4 15">1.18.6.1</ecNumber>
    </recommendedName>
    <alternativeName>
        <fullName evidence="15">Dinitrogenase</fullName>
    </alternativeName>
</protein>
<evidence type="ECO:0000256" key="7">
    <source>
        <dbReference type="ARBA" id="ARBA00022741"/>
    </source>
</evidence>
<organism evidence="18 19">
    <name type="scientific">Candidatus Atelocyanobacterium thalassa isolate SIO64986</name>
    <dbReference type="NCBI Taxonomy" id="1527444"/>
    <lineage>
        <taxon>Bacteria</taxon>
        <taxon>Bacillati</taxon>
        <taxon>Cyanobacteriota</taxon>
        <taxon>Cyanophyceae</taxon>
        <taxon>Oscillatoriophycideae</taxon>
        <taxon>Chroococcales</taxon>
        <taxon>Aphanothecaceae</taxon>
        <taxon>Candidatus Atelocyanobacterium</taxon>
        <taxon>Candidatus Atelocyanobacterium thalassae</taxon>
    </lineage>
</organism>